<accession>A0A918AIQ7</accession>
<keyword evidence="1" id="KW-0472">Membrane</keyword>
<comment type="caution">
    <text evidence="2">The sequence shown here is derived from an EMBL/GenBank/DDBJ whole genome shotgun (WGS) entry which is preliminary data.</text>
</comment>
<dbReference type="AlphaFoldDB" id="A0A918AIQ7"/>
<dbReference type="EMBL" id="BMRG01000001">
    <property type="protein sequence ID" value="GGP37669.1"/>
    <property type="molecule type" value="Genomic_DNA"/>
</dbReference>
<name>A0A918AIQ7_9PSEU</name>
<sequence length="134" mass="14184">MGGVLVTLAVAVGTACAQMFMKAASRPGLGGRSHGLRRDDLLFWTDWIIAASVALIGSALALSFAGKPVPPLQLVASFLALLLGVTAFPIFLRSFAYAGRAEMEKWGWVVTANLVGIVFLLSAVLLGVRVYEFS</sequence>
<keyword evidence="1" id="KW-1133">Transmembrane helix</keyword>
<dbReference type="Proteomes" id="UP000639606">
    <property type="component" value="Unassembled WGS sequence"/>
</dbReference>
<reference evidence="2" key="1">
    <citation type="journal article" date="2014" name="Int. J. Syst. Evol. Microbiol.">
        <title>Complete genome sequence of Corynebacterium casei LMG S-19264T (=DSM 44701T), isolated from a smear-ripened cheese.</title>
        <authorList>
            <consortium name="US DOE Joint Genome Institute (JGI-PGF)"/>
            <person name="Walter F."/>
            <person name="Albersmeier A."/>
            <person name="Kalinowski J."/>
            <person name="Ruckert C."/>
        </authorList>
    </citation>
    <scope>NUCLEOTIDE SEQUENCE</scope>
    <source>
        <strain evidence="2">JCM 3313</strain>
    </source>
</reference>
<keyword evidence="1" id="KW-0812">Transmembrane</keyword>
<feature type="transmembrane region" description="Helical" evidence="1">
    <location>
        <begin position="41"/>
        <end position="62"/>
    </location>
</feature>
<evidence type="ECO:0000313" key="2">
    <source>
        <dbReference type="EMBL" id="GGP37669.1"/>
    </source>
</evidence>
<feature type="transmembrane region" description="Helical" evidence="1">
    <location>
        <begin position="108"/>
        <end position="128"/>
    </location>
</feature>
<evidence type="ECO:0000256" key="1">
    <source>
        <dbReference type="SAM" id="Phobius"/>
    </source>
</evidence>
<keyword evidence="3" id="KW-1185">Reference proteome</keyword>
<organism evidence="2 3">
    <name type="scientific">Saccharothrix coeruleofusca</name>
    <dbReference type="NCBI Taxonomy" id="33919"/>
    <lineage>
        <taxon>Bacteria</taxon>
        <taxon>Bacillati</taxon>
        <taxon>Actinomycetota</taxon>
        <taxon>Actinomycetes</taxon>
        <taxon>Pseudonocardiales</taxon>
        <taxon>Pseudonocardiaceae</taxon>
        <taxon>Saccharothrix</taxon>
    </lineage>
</organism>
<reference evidence="2" key="2">
    <citation type="submission" date="2020-09" db="EMBL/GenBank/DDBJ databases">
        <authorList>
            <person name="Sun Q."/>
            <person name="Ohkuma M."/>
        </authorList>
    </citation>
    <scope>NUCLEOTIDE SEQUENCE</scope>
    <source>
        <strain evidence="2">JCM 3313</strain>
    </source>
</reference>
<proteinExistence type="predicted"/>
<feature type="transmembrane region" description="Helical" evidence="1">
    <location>
        <begin position="74"/>
        <end position="96"/>
    </location>
</feature>
<gene>
    <name evidence="2" type="ORF">GCM10010185_06290</name>
</gene>
<dbReference type="RefSeq" id="WP_189221462.1">
    <property type="nucleotide sequence ID" value="NZ_BMRG01000001.1"/>
</dbReference>
<evidence type="ECO:0000313" key="3">
    <source>
        <dbReference type="Proteomes" id="UP000639606"/>
    </source>
</evidence>
<protein>
    <submittedName>
        <fullName evidence="2">Uncharacterized protein</fullName>
    </submittedName>
</protein>